<dbReference type="Proteomes" id="UP000178175">
    <property type="component" value="Unassembled WGS sequence"/>
</dbReference>
<dbReference type="EMBL" id="MHVR01000007">
    <property type="protein sequence ID" value="OHA96241.1"/>
    <property type="molecule type" value="Genomic_DNA"/>
</dbReference>
<accession>A0A1G2THZ9</accession>
<evidence type="ECO:0000313" key="2">
    <source>
        <dbReference type="EMBL" id="OHA96241.1"/>
    </source>
</evidence>
<gene>
    <name evidence="2" type="ORF">A3C70_02275</name>
</gene>
<name>A0A1G2THZ9_9BACT</name>
<feature type="transmembrane region" description="Helical" evidence="1">
    <location>
        <begin position="37"/>
        <end position="57"/>
    </location>
</feature>
<sequence>MGGVMHEVDKCRTWPYTVNRLSKLENNNTGRGTSMKLWLVLCTILVLLMTVVIPVVVSMAQDKPAVDASPTSLPDPKSILVGVWEGFQVRSVYGPGPSIVAKAVIRPSADGGLEADFEFVGFAKWKTPVVIEGDKITVKYINKTELTYTLSADGKTLTSLVFMSAPPWKEEKFPTTITLRKK</sequence>
<evidence type="ECO:0000313" key="3">
    <source>
        <dbReference type="Proteomes" id="UP000178175"/>
    </source>
</evidence>
<comment type="caution">
    <text evidence="2">The sequence shown here is derived from an EMBL/GenBank/DDBJ whole genome shotgun (WGS) entry which is preliminary data.</text>
</comment>
<keyword evidence="1" id="KW-0812">Transmembrane</keyword>
<proteinExistence type="predicted"/>
<keyword evidence="1" id="KW-1133">Transmembrane helix</keyword>
<protein>
    <submittedName>
        <fullName evidence="2">Uncharacterized protein</fullName>
    </submittedName>
</protein>
<dbReference type="AlphaFoldDB" id="A0A1G2THZ9"/>
<keyword evidence="1" id="KW-0472">Membrane</keyword>
<reference evidence="2 3" key="1">
    <citation type="journal article" date="2016" name="Nat. Commun.">
        <title>Thousands of microbial genomes shed light on interconnected biogeochemical processes in an aquifer system.</title>
        <authorList>
            <person name="Anantharaman K."/>
            <person name="Brown C.T."/>
            <person name="Hug L.A."/>
            <person name="Sharon I."/>
            <person name="Castelle C.J."/>
            <person name="Probst A.J."/>
            <person name="Thomas B.C."/>
            <person name="Singh A."/>
            <person name="Wilkins M.J."/>
            <person name="Karaoz U."/>
            <person name="Brodie E.L."/>
            <person name="Williams K.H."/>
            <person name="Hubbard S.S."/>
            <person name="Banfield J.F."/>
        </authorList>
    </citation>
    <scope>NUCLEOTIDE SEQUENCE [LARGE SCALE GENOMIC DNA]</scope>
</reference>
<organism evidence="2 3">
    <name type="scientific">Candidatus Zambryskibacteria bacterium RIFCSPHIGHO2_02_FULL_43_14</name>
    <dbReference type="NCBI Taxonomy" id="1802748"/>
    <lineage>
        <taxon>Bacteria</taxon>
        <taxon>Candidatus Zambryskiibacteriota</taxon>
    </lineage>
</organism>
<evidence type="ECO:0000256" key="1">
    <source>
        <dbReference type="SAM" id="Phobius"/>
    </source>
</evidence>